<dbReference type="GO" id="GO:0005524">
    <property type="term" value="F:ATP binding"/>
    <property type="evidence" value="ECO:0007669"/>
    <property type="project" value="UniProtKB-UniRule"/>
</dbReference>
<name>A0A8H5EJZ4_FUSOX</name>
<dbReference type="InterPro" id="IPR020560">
    <property type="entry name" value="PRibGlycinamide_synth_C-dom"/>
</dbReference>
<feature type="domain" description="ATP-grasp" evidence="14">
    <location>
        <begin position="373"/>
        <end position="585"/>
    </location>
</feature>
<dbReference type="InterPro" id="IPR000115">
    <property type="entry name" value="PRibGlycinamide_synth"/>
</dbReference>
<evidence type="ECO:0000256" key="3">
    <source>
        <dbReference type="ARBA" id="ARBA00022598"/>
    </source>
</evidence>
<keyword evidence="4" id="KW-0479">Metal-binding</keyword>
<dbReference type="Gene3D" id="3.30.470.20">
    <property type="entry name" value="ATP-grasp fold, B domain"/>
    <property type="match status" value="2"/>
</dbReference>
<dbReference type="InterPro" id="IPR011054">
    <property type="entry name" value="Rudment_hybrid_motif"/>
</dbReference>
<dbReference type="InterPro" id="IPR020562">
    <property type="entry name" value="PRibGlycinamide_synth_N"/>
</dbReference>
<dbReference type="Pfam" id="PF01071">
    <property type="entry name" value="GARS_A"/>
    <property type="match status" value="2"/>
</dbReference>
<gene>
    <name evidence="15" type="ORF">FOXYS1_7643</name>
</gene>
<dbReference type="PROSITE" id="PS00184">
    <property type="entry name" value="GARS"/>
    <property type="match status" value="2"/>
</dbReference>
<dbReference type="GO" id="GO:0009113">
    <property type="term" value="P:purine nucleobase biosynthetic process"/>
    <property type="evidence" value="ECO:0007669"/>
    <property type="project" value="InterPro"/>
</dbReference>
<evidence type="ECO:0000256" key="9">
    <source>
        <dbReference type="ARBA" id="ARBA00038345"/>
    </source>
</evidence>
<dbReference type="GO" id="GO:0006189">
    <property type="term" value="P:'de novo' IMP biosynthetic process"/>
    <property type="evidence" value="ECO:0007669"/>
    <property type="project" value="UniProtKB-UniPathway"/>
</dbReference>
<dbReference type="SUPFAM" id="SSF56059">
    <property type="entry name" value="Glutathione synthetase ATP-binding domain-like"/>
    <property type="match status" value="2"/>
</dbReference>
<dbReference type="InterPro" id="IPR016185">
    <property type="entry name" value="PreATP-grasp_dom_sf"/>
</dbReference>
<dbReference type="Gene3D" id="3.40.50.20">
    <property type="match status" value="1"/>
</dbReference>
<evidence type="ECO:0000256" key="1">
    <source>
        <dbReference type="ARBA" id="ARBA00005174"/>
    </source>
</evidence>
<evidence type="ECO:0000256" key="11">
    <source>
        <dbReference type="ARBA" id="ARBA00042864"/>
    </source>
</evidence>
<dbReference type="EMBL" id="JAAFOW010001238">
    <property type="protein sequence ID" value="KAF5261651.1"/>
    <property type="molecule type" value="Genomic_DNA"/>
</dbReference>
<dbReference type="SUPFAM" id="SSF52440">
    <property type="entry name" value="PreATP-grasp domain"/>
    <property type="match status" value="1"/>
</dbReference>
<dbReference type="SMART" id="SM01210">
    <property type="entry name" value="GARS_C"/>
    <property type="match status" value="2"/>
</dbReference>
<evidence type="ECO:0000256" key="2">
    <source>
        <dbReference type="ARBA" id="ARBA00013255"/>
    </source>
</evidence>
<evidence type="ECO:0000313" key="15">
    <source>
        <dbReference type="EMBL" id="KAF5261651.1"/>
    </source>
</evidence>
<evidence type="ECO:0000313" key="16">
    <source>
        <dbReference type="Proteomes" id="UP000558688"/>
    </source>
</evidence>
<dbReference type="FunFam" id="3.30.470.20:FF:000018">
    <property type="entry name" value="Trifunctional purine biosynthetic protein adenosine-3"/>
    <property type="match status" value="1"/>
</dbReference>
<dbReference type="PANTHER" id="PTHR43472:SF1">
    <property type="entry name" value="PHOSPHORIBOSYLAMINE--GLYCINE LIGASE, CHLOROPLASTIC"/>
    <property type="match status" value="1"/>
</dbReference>
<protein>
    <recommendedName>
        <fullName evidence="2">phosphoribosylamine--glycine ligase</fullName>
        <ecNumber evidence="2">6.3.4.13</ecNumber>
    </recommendedName>
    <alternativeName>
        <fullName evidence="10">Glycinamide ribonucleotide synthetase</fullName>
    </alternativeName>
    <alternativeName>
        <fullName evidence="11">Phosphoribosylglycinamide synthetase</fullName>
    </alternativeName>
</protein>
<dbReference type="Pfam" id="PF02844">
    <property type="entry name" value="GARS_N"/>
    <property type="match status" value="1"/>
</dbReference>
<evidence type="ECO:0000256" key="10">
    <source>
        <dbReference type="ARBA" id="ARBA00042242"/>
    </source>
</evidence>
<dbReference type="InterPro" id="IPR013815">
    <property type="entry name" value="ATP_grasp_subdomain_1"/>
</dbReference>
<comment type="caution">
    <text evidence="15">The sequence shown here is derived from an EMBL/GenBank/DDBJ whole genome shotgun (WGS) entry which is preliminary data.</text>
</comment>
<sequence length="694" mass="74640">MALTDGRNFTMFPPYLDFKTRKENNQGPMTGGMGCVCPTIRCTESMFQALAQGFMARTIAGLGKEGLDFPGFIAIDVILTHDGPIAIEYDLRLGDPETQALMPLIQPDLDLAKVLAQCHSDQISLSPSLFQKDRFAAVVVAVTKKYPLEPETQPLHVNLTTPTQKGMSSGLTGYFDVAIDSSEDTIIYHSHTFHSSVQPSQPVVQARGGRVLGVCGIGNNLDVAAQRAYSGMEAVKFEGMEYRTDIDLLSAQHTLRALQVLVIGKGAREHALAWQLSRARSVKHVFVFPGNAGTHEVAASNGTAGISAFEGASSSEYHDLAKRAKDIGIGLVVVGPDDDVVNGIEESFRKVGVSCFAPSREAAELESSKVSAKEFMNKFGIPTAHHGSFDNLEAASAYVRHVFTDKDHRIVIKADGLAAGKGVVLPETPEEALEDLRSIMSDGKFSTAGSSVVIEEYMDGYEISILTFSDGKTFFSLPPGQDHKRILEGNKGPNTGGMGVYSPVPMVTPDVLQKIDEVILKPTFDALAKEGRPFCGLLFTGVMVTKSGPKVIEYNVRFGDPETQSSMLLIHEDTDLASVMLSCTNGTLAQMKNSIRIKSGFACNVVIASGGYPGDYKTGKVATLSSPPEGVVIFHAGPRKEDRLLKTAGGRVFSVAAYGDTLEEARRKAYMGVGCVSFEDMVYRKDIALGGLAK</sequence>
<dbReference type="Proteomes" id="UP000558688">
    <property type="component" value="Unassembled WGS sequence"/>
</dbReference>
<dbReference type="SMART" id="SM01209">
    <property type="entry name" value="GARS_A"/>
    <property type="match status" value="1"/>
</dbReference>
<dbReference type="PROSITE" id="PS51257">
    <property type="entry name" value="PROKAR_LIPOPROTEIN"/>
    <property type="match status" value="1"/>
</dbReference>
<comment type="catalytic activity">
    <reaction evidence="12">
        <text>2-formamido-N(1)-(5-O-phospho-beta-D-ribosyl)acetamidine + ATP = 5-amino-1-(5-phospho-beta-D-ribosyl)imidazole + ADP + phosphate + H(+)</text>
        <dbReference type="Rhea" id="RHEA:23032"/>
        <dbReference type="ChEBI" id="CHEBI:15378"/>
        <dbReference type="ChEBI" id="CHEBI:30616"/>
        <dbReference type="ChEBI" id="CHEBI:43474"/>
        <dbReference type="ChEBI" id="CHEBI:137981"/>
        <dbReference type="ChEBI" id="CHEBI:147287"/>
        <dbReference type="ChEBI" id="CHEBI:456216"/>
        <dbReference type="EC" id="6.3.3.1"/>
    </reaction>
</comment>
<keyword evidence="5 13" id="KW-0547">Nucleotide-binding</keyword>
<dbReference type="PANTHER" id="PTHR43472">
    <property type="entry name" value="PHOSPHORIBOSYLAMINE--GLYCINE LIGASE"/>
    <property type="match status" value="1"/>
</dbReference>
<dbReference type="InterPro" id="IPR020561">
    <property type="entry name" value="PRibGlycinamid_synth_ATP-grasp"/>
</dbReference>
<dbReference type="InterPro" id="IPR020559">
    <property type="entry name" value="PRibGlycinamide_synth_CS"/>
</dbReference>
<keyword evidence="6" id="KW-0658">Purine biosynthesis</keyword>
<dbReference type="SUPFAM" id="SSF51246">
    <property type="entry name" value="Rudiment single hybrid motif"/>
    <property type="match status" value="2"/>
</dbReference>
<comment type="similarity">
    <text evidence="9">Belongs to the GARS family.</text>
</comment>
<dbReference type="UniPathway" id="UPA00074">
    <property type="reaction ID" value="UER00125"/>
</dbReference>
<evidence type="ECO:0000256" key="12">
    <source>
        <dbReference type="ARBA" id="ARBA00049057"/>
    </source>
</evidence>
<accession>A0A8H5EJZ4</accession>
<reference evidence="15" key="1">
    <citation type="submission" date="2020-02" db="EMBL/GenBank/DDBJ databases">
        <title>Identification and distribution of gene clusters putatively required for synthesis of sphingolipid metabolism inhibitors in phylogenetically diverse species of the filamentous fungus Fusarium.</title>
        <authorList>
            <person name="Kim H.-S."/>
            <person name="Busman M."/>
            <person name="Brown D.W."/>
            <person name="Divon H."/>
            <person name="Uhlig S."/>
            <person name="Proctor R.H."/>
        </authorList>
    </citation>
    <scope>NUCLEOTIDE SEQUENCE [LARGE SCALE GENOMIC DNA]</scope>
    <source>
        <strain evidence="15">NRRL 39464</strain>
    </source>
</reference>
<dbReference type="Gene3D" id="3.30.1490.20">
    <property type="entry name" value="ATP-grasp fold, A domain"/>
    <property type="match status" value="1"/>
</dbReference>
<evidence type="ECO:0000256" key="7">
    <source>
        <dbReference type="ARBA" id="ARBA00022840"/>
    </source>
</evidence>
<dbReference type="GO" id="GO:0004641">
    <property type="term" value="F:phosphoribosylformylglycinamidine cyclo-ligase activity"/>
    <property type="evidence" value="ECO:0007669"/>
    <property type="project" value="UniProtKB-EC"/>
</dbReference>
<dbReference type="GO" id="GO:0004637">
    <property type="term" value="F:phosphoribosylamine-glycine ligase activity"/>
    <property type="evidence" value="ECO:0007669"/>
    <property type="project" value="UniProtKB-EC"/>
</dbReference>
<dbReference type="PROSITE" id="PS50975">
    <property type="entry name" value="ATP_GRASP"/>
    <property type="match status" value="1"/>
</dbReference>
<dbReference type="AlphaFoldDB" id="A0A8H5EJZ4"/>
<evidence type="ECO:0000256" key="13">
    <source>
        <dbReference type="PROSITE-ProRule" id="PRU00409"/>
    </source>
</evidence>
<keyword evidence="7 13" id="KW-0067">ATP-binding</keyword>
<evidence type="ECO:0000256" key="8">
    <source>
        <dbReference type="ARBA" id="ARBA00023211"/>
    </source>
</evidence>
<proteinExistence type="inferred from homology"/>
<keyword evidence="8" id="KW-0464">Manganese</keyword>
<evidence type="ECO:0000259" key="14">
    <source>
        <dbReference type="PROSITE" id="PS50975"/>
    </source>
</evidence>
<evidence type="ECO:0000256" key="4">
    <source>
        <dbReference type="ARBA" id="ARBA00022723"/>
    </source>
</evidence>
<dbReference type="InterPro" id="IPR011761">
    <property type="entry name" value="ATP-grasp"/>
</dbReference>
<dbReference type="Gene3D" id="3.90.600.10">
    <property type="entry name" value="Phosphoribosylglycinamide synthetase, C-terminal domain"/>
    <property type="match status" value="2"/>
</dbReference>
<dbReference type="GO" id="GO:0046872">
    <property type="term" value="F:metal ion binding"/>
    <property type="evidence" value="ECO:0007669"/>
    <property type="project" value="UniProtKB-KW"/>
</dbReference>
<dbReference type="EC" id="6.3.4.13" evidence="2"/>
<comment type="pathway">
    <text evidence="1">Purine metabolism; IMP biosynthesis via de novo pathway; N(1)-(5-phospho-D-ribosyl)glycinamide from 5-phospho-alpha-D-ribose 1-diphosphate: step 2/2.</text>
</comment>
<dbReference type="InterPro" id="IPR037123">
    <property type="entry name" value="PRibGlycinamide_synth_C_sf"/>
</dbReference>
<keyword evidence="3" id="KW-0436">Ligase</keyword>
<evidence type="ECO:0000256" key="5">
    <source>
        <dbReference type="ARBA" id="ARBA00022741"/>
    </source>
</evidence>
<dbReference type="HAMAP" id="MF_00138">
    <property type="entry name" value="GARS"/>
    <property type="match status" value="1"/>
</dbReference>
<dbReference type="NCBIfam" id="TIGR00877">
    <property type="entry name" value="purD"/>
    <property type="match status" value="1"/>
</dbReference>
<dbReference type="Pfam" id="PF02843">
    <property type="entry name" value="GARS_C"/>
    <property type="match status" value="2"/>
</dbReference>
<organism evidence="15 16">
    <name type="scientific">Fusarium oxysporum</name>
    <name type="common">Fusarium vascular wilt</name>
    <dbReference type="NCBI Taxonomy" id="5507"/>
    <lineage>
        <taxon>Eukaryota</taxon>
        <taxon>Fungi</taxon>
        <taxon>Dikarya</taxon>
        <taxon>Ascomycota</taxon>
        <taxon>Pezizomycotina</taxon>
        <taxon>Sordariomycetes</taxon>
        <taxon>Hypocreomycetidae</taxon>
        <taxon>Hypocreales</taxon>
        <taxon>Nectriaceae</taxon>
        <taxon>Fusarium</taxon>
        <taxon>Fusarium oxysporum species complex</taxon>
    </lineage>
</organism>
<evidence type="ECO:0000256" key="6">
    <source>
        <dbReference type="ARBA" id="ARBA00022755"/>
    </source>
</evidence>